<dbReference type="InParanoid" id="F8ACF6"/>
<evidence type="ECO:0000313" key="5">
    <source>
        <dbReference type="EMBL" id="AEH44657.1"/>
    </source>
</evidence>
<dbReference type="STRING" id="667014.Thein_0779"/>
<keyword evidence="6" id="KW-1185">Reference proteome</keyword>
<evidence type="ECO:0000256" key="1">
    <source>
        <dbReference type="ARBA" id="ARBA00022448"/>
    </source>
</evidence>
<keyword evidence="3" id="KW-0067">ATP-binding</keyword>
<dbReference type="PROSITE" id="PS50893">
    <property type="entry name" value="ABC_TRANSPORTER_2"/>
    <property type="match status" value="1"/>
</dbReference>
<gene>
    <name evidence="5" type="ordered locus">Thein_0779</name>
</gene>
<dbReference type="Gene3D" id="3.40.50.300">
    <property type="entry name" value="P-loop containing nucleotide triphosphate hydrolases"/>
    <property type="match status" value="1"/>
</dbReference>
<dbReference type="CDD" id="cd03257">
    <property type="entry name" value="ABC_NikE_OppD_transporters"/>
    <property type="match status" value="1"/>
</dbReference>
<dbReference type="PaxDb" id="667014-Thein_0779"/>
<keyword evidence="1" id="KW-0813">Transport</keyword>
<dbReference type="SMART" id="SM00382">
    <property type="entry name" value="AAA"/>
    <property type="match status" value="1"/>
</dbReference>
<dbReference type="PANTHER" id="PTHR43776">
    <property type="entry name" value="TRANSPORT ATP-BINDING PROTEIN"/>
    <property type="match status" value="1"/>
</dbReference>
<dbReference type="KEGG" id="tid:Thein_0779"/>
<dbReference type="GO" id="GO:0055085">
    <property type="term" value="P:transmembrane transport"/>
    <property type="evidence" value="ECO:0007669"/>
    <property type="project" value="UniProtKB-ARBA"/>
</dbReference>
<dbReference type="OrthoDB" id="9809450at2"/>
<dbReference type="HOGENOM" id="CLU_000604_1_23_0"/>
<dbReference type="GO" id="GO:0005524">
    <property type="term" value="F:ATP binding"/>
    <property type="evidence" value="ECO:0007669"/>
    <property type="project" value="UniProtKB-KW"/>
</dbReference>
<name>F8ACF6_THEID</name>
<dbReference type="PROSITE" id="PS00211">
    <property type="entry name" value="ABC_TRANSPORTER_1"/>
    <property type="match status" value="1"/>
</dbReference>
<dbReference type="GO" id="GO:0015833">
    <property type="term" value="P:peptide transport"/>
    <property type="evidence" value="ECO:0007669"/>
    <property type="project" value="InterPro"/>
</dbReference>
<sequence length="320" mass="36612">MDKITLEFRDVSKVYHLRRGFFAGKKAFYALRHINLSVYENEVLGILGESGCGKSTLARLALGLETPEEGEVFFEGVNFSAFSEKERRPYRRKIQIVFQDPFASLNPRKKIYELLAEPLMIHRLAPKRELRARVAEMLTRVGLREEDMDRYPHQFSGGQRQRIALARALILSPKVLVLDEPTSALDVSVQAQILKLLLEFKKIGNLTYLFISHDLPLVLFLSQRVAVMYLGRVVEISPTEDFMSRPHHPYTRLLLESVPEPDPARRKLMSHIKGEPPDPTLEFTGCPFFPRCQEALSSCEREAPALKEIAKGHFVACHRL</sequence>
<reference evidence="6" key="1">
    <citation type="submission" date="2011-04" db="EMBL/GenBank/DDBJ databases">
        <title>The complete genome of Thermodesulfatator indicus DSM 15286.</title>
        <authorList>
            <person name="Lucas S."/>
            <person name="Copeland A."/>
            <person name="Lapidus A."/>
            <person name="Bruce D."/>
            <person name="Goodwin L."/>
            <person name="Pitluck S."/>
            <person name="Peters L."/>
            <person name="Kyrpides N."/>
            <person name="Mavromatis K."/>
            <person name="Pagani I."/>
            <person name="Ivanova N."/>
            <person name="Saunders L."/>
            <person name="Detter J.C."/>
            <person name="Tapia R."/>
            <person name="Han C."/>
            <person name="Land M."/>
            <person name="Hauser L."/>
            <person name="Markowitz V."/>
            <person name="Cheng J.-F."/>
            <person name="Hugenholtz P."/>
            <person name="Woyke T."/>
            <person name="Wu D."/>
            <person name="Spring S."/>
            <person name="Schroeder M."/>
            <person name="Brambilla E."/>
            <person name="Klenk H.-P."/>
            <person name="Eisen J.A."/>
        </authorList>
    </citation>
    <scope>NUCLEOTIDE SEQUENCE [LARGE SCALE GENOMIC DNA]</scope>
    <source>
        <strain evidence="6">DSM 15286 / JCM 11887 / CIR29812</strain>
    </source>
</reference>
<reference evidence="5 6" key="2">
    <citation type="journal article" date="2012" name="Stand. Genomic Sci.">
        <title>Complete genome sequence of the thermophilic sulfate-reducing ocean bacterium Thermodesulfatator indicus type strain (CIR29812(T)).</title>
        <authorList>
            <person name="Anderson I."/>
            <person name="Saunders E."/>
            <person name="Lapidus A."/>
            <person name="Nolan M."/>
            <person name="Lucas S."/>
            <person name="Tice H."/>
            <person name="Del Rio T.G."/>
            <person name="Cheng J.F."/>
            <person name="Han C."/>
            <person name="Tapia R."/>
            <person name="Goodwin L.A."/>
            <person name="Pitluck S."/>
            <person name="Liolios K."/>
            <person name="Mavromatis K."/>
            <person name="Pagani I."/>
            <person name="Ivanova N."/>
            <person name="Mikhailova N."/>
            <person name="Pati A."/>
            <person name="Chen A."/>
            <person name="Palaniappan K."/>
            <person name="Land M."/>
            <person name="Hauser L."/>
            <person name="Jeffries C.D."/>
            <person name="Chang Y.J."/>
            <person name="Brambilla E.M."/>
            <person name="Rohde M."/>
            <person name="Spring S."/>
            <person name="Goker M."/>
            <person name="Detter J.C."/>
            <person name="Woyke T."/>
            <person name="Bristow J."/>
            <person name="Eisen J.A."/>
            <person name="Markowitz V."/>
            <person name="Hugenholtz P."/>
            <person name="Kyrpides N.C."/>
            <person name="Klenk H.P."/>
        </authorList>
    </citation>
    <scope>NUCLEOTIDE SEQUENCE [LARGE SCALE GENOMIC DNA]</scope>
    <source>
        <strain evidence="6">DSM 15286 / JCM 11887 / CIR29812</strain>
    </source>
</reference>
<dbReference type="AlphaFoldDB" id="F8ACF6"/>
<dbReference type="InterPro" id="IPR003439">
    <property type="entry name" value="ABC_transporter-like_ATP-bd"/>
</dbReference>
<protein>
    <submittedName>
        <fullName evidence="5">Oligopeptide/dipeptide ABC transporter, ATPase subunit</fullName>
    </submittedName>
</protein>
<feature type="domain" description="ABC transporter" evidence="4">
    <location>
        <begin position="6"/>
        <end position="255"/>
    </location>
</feature>
<dbReference type="FunFam" id="3.40.50.300:FF:000016">
    <property type="entry name" value="Oligopeptide ABC transporter ATP-binding component"/>
    <property type="match status" value="1"/>
</dbReference>
<dbReference type="EMBL" id="CP002683">
    <property type="protein sequence ID" value="AEH44657.1"/>
    <property type="molecule type" value="Genomic_DNA"/>
</dbReference>
<evidence type="ECO:0000259" key="4">
    <source>
        <dbReference type="PROSITE" id="PS50893"/>
    </source>
</evidence>
<dbReference type="SUPFAM" id="SSF52540">
    <property type="entry name" value="P-loop containing nucleoside triphosphate hydrolases"/>
    <property type="match status" value="1"/>
</dbReference>
<dbReference type="InterPro" id="IPR013563">
    <property type="entry name" value="Oligopep_ABC_C"/>
</dbReference>
<dbReference type="Pfam" id="PF00005">
    <property type="entry name" value="ABC_tran"/>
    <property type="match status" value="1"/>
</dbReference>
<dbReference type="InterPro" id="IPR050319">
    <property type="entry name" value="ABC_transp_ATP-bind"/>
</dbReference>
<evidence type="ECO:0000256" key="2">
    <source>
        <dbReference type="ARBA" id="ARBA00022741"/>
    </source>
</evidence>
<dbReference type="RefSeq" id="WP_013907401.1">
    <property type="nucleotide sequence ID" value="NC_015681.1"/>
</dbReference>
<organism evidence="5 6">
    <name type="scientific">Thermodesulfatator indicus (strain DSM 15286 / JCM 11887 / CIR29812)</name>
    <dbReference type="NCBI Taxonomy" id="667014"/>
    <lineage>
        <taxon>Bacteria</taxon>
        <taxon>Pseudomonadati</taxon>
        <taxon>Thermodesulfobacteriota</taxon>
        <taxon>Thermodesulfobacteria</taxon>
        <taxon>Thermodesulfobacteriales</taxon>
        <taxon>Thermodesulfatatoraceae</taxon>
        <taxon>Thermodesulfatator</taxon>
    </lineage>
</organism>
<dbReference type="Proteomes" id="UP000006793">
    <property type="component" value="Chromosome"/>
</dbReference>
<dbReference type="eggNOG" id="COG4608">
    <property type="taxonomic scope" value="Bacteria"/>
</dbReference>
<evidence type="ECO:0000313" key="6">
    <source>
        <dbReference type="Proteomes" id="UP000006793"/>
    </source>
</evidence>
<dbReference type="InterPro" id="IPR027417">
    <property type="entry name" value="P-loop_NTPase"/>
</dbReference>
<proteinExistence type="predicted"/>
<evidence type="ECO:0000256" key="3">
    <source>
        <dbReference type="ARBA" id="ARBA00022840"/>
    </source>
</evidence>
<dbReference type="GO" id="GO:0016887">
    <property type="term" value="F:ATP hydrolysis activity"/>
    <property type="evidence" value="ECO:0007669"/>
    <property type="project" value="InterPro"/>
</dbReference>
<accession>F8ACF6</accession>
<keyword evidence="2" id="KW-0547">Nucleotide-binding</keyword>
<dbReference type="NCBIfam" id="TIGR01727">
    <property type="entry name" value="oligo_HPY"/>
    <property type="match status" value="1"/>
</dbReference>
<dbReference type="InterPro" id="IPR017871">
    <property type="entry name" value="ABC_transporter-like_CS"/>
</dbReference>
<dbReference type="InterPro" id="IPR003593">
    <property type="entry name" value="AAA+_ATPase"/>
</dbReference>
<dbReference type="Pfam" id="PF08352">
    <property type="entry name" value="oligo_HPY"/>
    <property type="match status" value="1"/>
</dbReference>